<name>A0A0W0F8V7_MONRR</name>
<accession>A0A0W0F8V7</accession>
<feature type="transmembrane region" description="Helical" evidence="1">
    <location>
        <begin position="333"/>
        <end position="353"/>
    </location>
</feature>
<feature type="transmembrane region" description="Helical" evidence="1">
    <location>
        <begin position="408"/>
        <end position="426"/>
    </location>
</feature>
<evidence type="ECO:0000313" key="2">
    <source>
        <dbReference type="EMBL" id="KTB32594.1"/>
    </source>
</evidence>
<dbReference type="PANTHER" id="PTHR10039">
    <property type="entry name" value="AMELOGENIN"/>
    <property type="match status" value="1"/>
</dbReference>
<keyword evidence="1" id="KW-0472">Membrane</keyword>
<comment type="caution">
    <text evidence="2">The sequence shown here is derived from an EMBL/GenBank/DDBJ whole genome shotgun (WGS) entry which is preliminary data.</text>
</comment>
<feature type="transmembrane region" description="Helical" evidence="1">
    <location>
        <begin position="471"/>
        <end position="493"/>
    </location>
</feature>
<feature type="transmembrane region" description="Helical" evidence="1">
    <location>
        <begin position="438"/>
        <end position="465"/>
    </location>
</feature>
<dbReference type="Proteomes" id="UP000054988">
    <property type="component" value="Unassembled WGS sequence"/>
</dbReference>
<sequence length="507" mass="56326">MFQNASGFSIGYGVFNNVGRDQIVYELRDSESPLGLLSEVIKGVGAAHDSAARSPPPKCHPETRLEILAEIQGWILNPSTDESPVFWVHGPTGTGKSAIAQTICGVMAERIPELRDAITEIIDRNPDVLKSSTSVQFRELLRNAVRLAIKRSGSEWMRHPMLILIDALDECRGTLAQQGIIGFIALALEAGLPFRFLLFSQSEPQICEAFDDEAFCQHSVRQFHLDNSPNTRRDIRKVLETGFAMIRTSPRNAHIPETWPPPQALDQLVDKACGQFIYASTVLKFVDDEGSNPVTQLSIVLGLSPPAESSLPFKNLDILYDQVLRSNPHRRRVVTILGTLMLTITFNLIGRVVHSPQSIERFLGLPAGEVSSTLRGMHSILDVGDSGTNIRILHTSFTDYLYDKSRSGPFYVFSPYTLVIIGIHILRSACHGRIMTIGIAIGFAICLWFIILLLYFALGWGLYLLFSNKQYIPLLVIVLAMAMFHSFGSFGVWELSFVEVEGHSIDT</sequence>
<evidence type="ECO:0000313" key="3">
    <source>
        <dbReference type="Proteomes" id="UP000054988"/>
    </source>
</evidence>
<organism evidence="2 3">
    <name type="scientific">Moniliophthora roreri</name>
    <name type="common">Frosty pod rot fungus</name>
    <name type="synonym">Monilia roreri</name>
    <dbReference type="NCBI Taxonomy" id="221103"/>
    <lineage>
        <taxon>Eukaryota</taxon>
        <taxon>Fungi</taxon>
        <taxon>Dikarya</taxon>
        <taxon>Basidiomycota</taxon>
        <taxon>Agaricomycotina</taxon>
        <taxon>Agaricomycetes</taxon>
        <taxon>Agaricomycetidae</taxon>
        <taxon>Agaricales</taxon>
        <taxon>Marasmiineae</taxon>
        <taxon>Marasmiaceae</taxon>
        <taxon>Moniliophthora</taxon>
    </lineage>
</organism>
<evidence type="ECO:0000256" key="1">
    <source>
        <dbReference type="SAM" id="Phobius"/>
    </source>
</evidence>
<dbReference type="SUPFAM" id="SSF52540">
    <property type="entry name" value="P-loop containing nucleoside triphosphate hydrolases"/>
    <property type="match status" value="1"/>
</dbReference>
<protein>
    <submittedName>
        <fullName evidence="2">Uncharacterized protein</fullName>
    </submittedName>
</protein>
<dbReference type="PANTHER" id="PTHR10039:SF15">
    <property type="entry name" value="NACHT DOMAIN-CONTAINING PROTEIN"/>
    <property type="match status" value="1"/>
</dbReference>
<dbReference type="AlphaFoldDB" id="A0A0W0F8V7"/>
<proteinExistence type="predicted"/>
<keyword evidence="1" id="KW-0812">Transmembrane</keyword>
<reference evidence="2 3" key="1">
    <citation type="submission" date="2015-12" db="EMBL/GenBank/DDBJ databases">
        <title>Draft genome sequence of Moniliophthora roreri, the causal agent of frosty pod rot of cacao.</title>
        <authorList>
            <person name="Aime M.C."/>
            <person name="Diaz-Valderrama J.R."/>
            <person name="Kijpornyongpan T."/>
            <person name="Phillips-Mora W."/>
        </authorList>
    </citation>
    <scope>NUCLEOTIDE SEQUENCE [LARGE SCALE GENOMIC DNA]</scope>
    <source>
        <strain evidence="2 3">MCA 2952</strain>
    </source>
</reference>
<gene>
    <name evidence="2" type="ORF">WG66_14823</name>
</gene>
<dbReference type="InterPro" id="IPR027417">
    <property type="entry name" value="P-loop_NTPase"/>
</dbReference>
<dbReference type="EMBL" id="LATX01002210">
    <property type="protein sequence ID" value="KTB32594.1"/>
    <property type="molecule type" value="Genomic_DNA"/>
</dbReference>
<keyword evidence="1" id="KW-1133">Transmembrane helix</keyword>